<dbReference type="CDD" id="cd04413">
    <property type="entry name" value="NDPk_I"/>
    <property type="match status" value="1"/>
</dbReference>
<evidence type="ECO:0000256" key="13">
    <source>
        <dbReference type="HAMAP-Rule" id="MF_00451"/>
    </source>
</evidence>
<dbReference type="PROSITE" id="PS51374">
    <property type="entry name" value="NDPK_LIKE"/>
    <property type="match status" value="1"/>
</dbReference>
<dbReference type="EC" id="2.7.4.6" evidence="3 13"/>
<evidence type="ECO:0000256" key="15">
    <source>
        <dbReference type="RuleBase" id="RU004011"/>
    </source>
</evidence>
<evidence type="ECO:0000256" key="5">
    <source>
        <dbReference type="ARBA" id="ARBA00022553"/>
    </source>
</evidence>
<proteinExistence type="inferred from homology"/>
<feature type="binding site" evidence="13 14">
    <location>
        <position position="91"/>
    </location>
    <ligand>
        <name>ATP</name>
        <dbReference type="ChEBI" id="CHEBI:30616"/>
    </ligand>
</feature>
<feature type="active site" description="Pros-phosphohistidine intermediate" evidence="13 14">
    <location>
        <position position="115"/>
    </location>
</feature>
<keyword evidence="9 13" id="KW-0418">Kinase</keyword>
<dbReference type="PANTHER" id="PTHR11349">
    <property type="entry name" value="NUCLEOSIDE DIPHOSPHATE KINASE"/>
    <property type="match status" value="1"/>
</dbReference>
<comment type="subcellular location">
    <subcellularLocation>
        <location evidence="13">Cytoplasm</location>
    </subcellularLocation>
</comment>
<dbReference type="EMBL" id="MAYW01000050">
    <property type="protein sequence ID" value="ODS32736.1"/>
    <property type="molecule type" value="Genomic_DNA"/>
</dbReference>
<dbReference type="AlphaFoldDB" id="A0A1E3XAS5"/>
<dbReference type="NCBIfam" id="NF001908">
    <property type="entry name" value="PRK00668.1"/>
    <property type="match status" value="1"/>
</dbReference>
<keyword evidence="13" id="KW-0963">Cytoplasm</keyword>
<evidence type="ECO:0000313" key="18">
    <source>
        <dbReference type="Proteomes" id="UP000094056"/>
    </source>
</evidence>
<evidence type="ECO:0000256" key="3">
    <source>
        <dbReference type="ARBA" id="ARBA00012966"/>
    </source>
</evidence>
<dbReference type="GO" id="GO:0004550">
    <property type="term" value="F:nucleoside diphosphate kinase activity"/>
    <property type="evidence" value="ECO:0007669"/>
    <property type="project" value="UniProtKB-UniRule"/>
</dbReference>
<dbReference type="SUPFAM" id="SSF54919">
    <property type="entry name" value="Nucleoside diphosphate kinase, NDK"/>
    <property type="match status" value="1"/>
</dbReference>
<evidence type="ECO:0000259" key="16">
    <source>
        <dbReference type="SMART" id="SM00562"/>
    </source>
</evidence>
<dbReference type="GO" id="GO:0006241">
    <property type="term" value="P:CTP biosynthetic process"/>
    <property type="evidence" value="ECO:0007669"/>
    <property type="project" value="UniProtKB-UniRule"/>
</dbReference>
<comment type="cofactor">
    <cofactor evidence="1 13">
        <name>Mg(2+)</name>
        <dbReference type="ChEBI" id="CHEBI:18420"/>
    </cofactor>
</comment>
<dbReference type="FunFam" id="3.30.70.141:FF:000003">
    <property type="entry name" value="Nucleoside diphosphate kinase"/>
    <property type="match status" value="1"/>
</dbReference>
<protein>
    <recommendedName>
        <fullName evidence="4 13">Nucleoside diphosphate kinase</fullName>
        <shortName evidence="13">NDK</shortName>
        <shortName evidence="13">NDP kinase</shortName>
        <ecNumber evidence="3 13">2.7.4.6</ecNumber>
    </recommendedName>
    <alternativeName>
        <fullName evidence="13">Nucleoside-2-P kinase</fullName>
    </alternativeName>
</protein>
<dbReference type="GO" id="GO:0006228">
    <property type="term" value="P:UTP biosynthetic process"/>
    <property type="evidence" value="ECO:0007669"/>
    <property type="project" value="UniProtKB-UniRule"/>
</dbReference>
<name>A0A1E3XAS5_9BACT</name>
<gene>
    <name evidence="13" type="primary">ndk</name>
    <name evidence="17" type="ORF">SCARUB_02119</name>
</gene>
<dbReference type="InterPro" id="IPR001564">
    <property type="entry name" value="Nucleoside_diP_kinase"/>
</dbReference>
<dbReference type="PRINTS" id="PR01243">
    <property type="entry name" value="NUCDPKINASE"/>
</dbReference>
<evidence type="ECO:0000256" key="9">
    <source>
        <dbReference type="ARBA" id="ARBA00022777"/>
    </source>
</evidence>
<keyword evidence="5 13" id="KW-0597">Phosphoprotein</keyword>
<evidence type="ECO:0000256" key="1">
    <source>
        <dbReference type="ARBA" id="ARBA00001946"/>
    </source>
</evidence>
<keyword evidence="10 13" id="KW-0067">ATP-binding</keyword>
<evidence type="ECO:0000256" key="14">
    <source>
        <dbReference type="PROSITE-ProRule" id="PRU00706"/>
    </source>
</evidence>
<dbReference type="PATRIC" id="fig|1872076.5.peg.2496"/>
<comment type="function">
    <text evidence="13">Major role in the synthesis of nucleoside triphosphates other than ATP. The ATP gamma phosphate is transferred to the NDP beta phosphate via a ping-pong mechanism, using a phosphorylated active-site intermediate.</text>
</comment>
<sequence length="156" mass="17740">MQRTLVIIKPDAVQRRLIGKIISRFEEKGFAIIGLKLMVISEALARKNYSIHKGKDFYEKLIEFMTSGPVVVLVLRGKNVIEVTRKLIGSTFGHEAAPGTIRGDYAISDRFNLIHGTDSVESAEKEISLFFEKENLMEYEQTDLKWIYDTSGKDII</sequence>
<keyword evidence="7 13" id="KW-0479">Metal-binding</keyword>
<comment type="catalytic activity">
    <reaction evidence="13">
        <text>a ribonucleoside 5'-diphosphate + ATP = a ribonucleoside 5'-triphosphate + ADP</text>
        <dbReference type="Rhea" id="RHEA:18113"/>
        <dbReference type="ChEBI" id="CHEBI:30616"/>
        <dbReference type="ChEBI" id="CHEBI:57930"/>
        <dbReference type="ChEBI" id="CHEBI:61557"/>
        <dbReference type="ChEBI" id="CHEBI:456216"/>
        <dbReference type="EC" id="2.7.4.6"/>
    </reaction>
</comment>
<comment type="subunit">
    <text evidence="13">Homotetramer.</text>
</comment>
<evidence type="ECO:0000256" key="11">
    <source>
        <dbReference type="ARBA" id="ARBA00022842"/>
    </source>
</evidence>
<dbReference type="InterPro" id="IPR036850">
    <property type="entry name" value="NDK-like_dom_sf"/>
</dbReference>
<accession>A0A1E3XAS5</accession>
<dbReference type="GO" id="GO:0006183">
    <property type="term" value="P:GTP biosynthetic process"/>
    <property type="evidence" value="ECO:0007669"/>
    <property type="project" value="UniProtKB-UniRule"/>
</dbReference>
<comment type="catalytic activity">
    <reaction evidence="13">
        <text>a 2'-deoxyribonucleoside 5'-diphosphate + ATP = a 2'-deoxyribonucleoside 5'-triphosphate + ADP</text>
        <dbReference type="Rhea" id="RHEA:44640"/>
        <dbReference type="ChEBI" id="CHEBI:30616"/>
        <dbReference type="ChEBI" id="CHEBI:61560"/>
        <dbReference type="ChEBI" id="CHEBI:73316"/>
        <dbReference type="ChEBI" id="CHEBI:456216"/>
        <dbReference type="EC" id="2.7.4.6"/>
    </reaction>
</comment>
<evidence type="ECO:0000256" key="12">
    <source>
        <dbReference type="ARBA" id="ARBA00023080"/>
    </source>
</evidence>
<dbReference type="GO" id="GO:0005737">
    <property type="term" value="C:cytoplasm"/>
    <property type="evidence" value="ECO:0007669"/>
    <property type="project" value="UniProtKB-SubCell"/>
</dbReference>
<organism evidence="17 18">
    <name type="scientific">Candidatus Scalindua rubra</name>
    <dbReference type="NCBI Taxonomy" id="1872076"/>
    <lineage>
        <taxon>Bacteria</taxon>
        <taxon>Pseudomonadati</taxon>
        <taxon>Planctomycetota</taxon>
        <taxon>Candidatus Brocadiia</taxon>
        <taxon>Candidatus Brocadiales</taxon>
        <taxon>Candidatus Scalinduaceae</taxon>
        <taxon>Candidatus Scalindua</taxon>
    </lineage>
</organism>
<dbReference type="GO" id="GO:0046872">
    <property type="term" value="F:metal ion binding"/>
    <property type="evidence" value="ECO:0007669"/>
    <property type="project" value="UniProtKB-KW"/>
</dbReference>
<dbReference type="InterPro" id="IPR034907">
    <property type="entry name" value="NDK-like_dom"/>
</dbReference>
<evidence type="ECO:0000256" key="6">
    <source>
        <dbReference type="ARBA" id="ARBA00022679"/>
    </source>
</evidence>
<feature type="binding site" evidence="13 14">
    <location>
        <position position="57"/>
    </location>
    <ligand>
        <name>ATP</name>
        <dbReference type="ChEBI" id="CHEBI:30616"/>
    </ligand>
</feature>
<feature type="binding site" evidence="13 14">
    <location>
        <position position="112"/>
    </location>
    <ligand>
        <name>ATP</name>
        <dbReference type="ChEBI" id="CHEBI:30616"/>
    </ligand>
</feature>
<dbReference type="HAMAP" id="MF_00451">
    <property type="entry name" value="NDP_kinase"/>
    <property type="match status" value="1"/>
</dbReference>
<evidence type="ECO:0000256" key="2">
    <source>
        <dbReference type="ARBA" id="ARBA00008142"/>
    </source>
</evidence>
<feature type="binding site" evidence="13 14">
    <location>
        <position position="9"/>
    </location>
    <ligand>
        <name>ATP</name>
        <dbReference type="ChEBI" id="CHEBI:30616"/>
    </ligand>
</feature>
<dbReference type="Proteomes" id="UP000094056">
    <property type="component" value="Unassembled WGS sequence"/>
</dbReference>
<keyword evidence="8 13" id="KW-0547">Nucleotide-binding</keyword>
<comment type="caution">
    <text evidence="17">The sequence shown here is derived from an EMBL/GenBank/DDBJ whole genome shotgun (WGS) entry which is preliminary data.</text>
</comment>
<evidence type="ECO:0000256" key="7">
    <source>
        <dbReference type="ARBA" id="ARBA00022723"/>
    </source>
</evidence>
<evidence type="ECO:0000256" key="10">
    <source>
        <dbReference type="ARBA" id="ARBA00022840"/>
    </source>
</evidence>
<reference evidence="17 18" key="1">
    <citation type="submission" date="2016-07" db="EMBL/GenBank/DDBJ databases">
        <title>Draft genome of Scalindua rubra, obtained from a brine-seawater interface in the Red Sea, sheds light on salt adaptation in anammox bacteria.</title>
        <authorList>
            <person name="Speth D.R."/>
            <person name="Lagkouvardos I."/>
            <person name="Wang Y."/>
            <person name="Qian P.-Y."/>
            <person name="Dutilh B.E."/>
            <person name="Jetten M.S."/>
        </authorList>
    </citation>
    <scope>NUCLEOTIDE SEQUENCE [LARGE SCALE GENOMIC DNA]</scope>
    <source>
        <strain evidence="17">BSI-1</strain>
    </source>
</reference>
<comment type="similarity">
    <text evidence="2 13 14 15">Belongs to the NDK family.</text>
</comment>
<dbReference type="SMART" id="SM00562">
    <property type="entry name" value="NDK"/>
    <property type="match status" value="1"/>
</dbReference>
<dbReference type="Pfam" id="PF00334">
    <property type="entry name" value="NDK"/>
    <property type="match status" value="1"/>
</dbReference>
<evidence type="ECO:0000256" key="4">
    <source>
        <dbReference type="ARBA" id="ARBA00017632"/>
    </source>
</evidence>
<evidence type="ECO:0000256" key="8">
    <source>
        <dbReference type="ARBA" id="ARBA00022741"/>
    </source>
</evidence>
<keyword evidence="11 13" id="KW-0460">Magnesium</keyword>
<dbReference type="GO" id="GO:0005524">
    <property type="term" value="F:ATP binding"/>
    <property type="evidence" value="ECO:0007669"/>
    <property type="project" value="UniProtKB-UniRule"/>
</dbReference>
<evidence type="ECO:0000313" key="17">
    <source>
        <dbReference type="EMBL" id="ODS32736.1"/>
    </source>
</evidence>
<feature type="binding site" evidence="13 14">
    <location>
        <position position="102"/>
    </location>
    <ligand>
        <name>ATP</name>
        <dbReference type="ChEBI" id="CHEBI:30616"/>
    </ligand>
</feature>
<keyword evidence="12 13" id="KW-0546">Nucleotide metabolism</keyword>
<feature type="domain" description="Nucleoside diphosphate kinase-like" evidence="16">
    <location>
        <begin position="1"/>
        <end position="138"/>
    </location>
</feature>
<dbReference type="Gene3D" id="3.30.70.141">
    <property type="entry name" value="Nucleoside diphosphate kinase-like domain"/>
    <property type="match status" value="1"/>
</dbReference>
<keyword evidence="6 13" id="KW-0808">Transferase</keyword>
<feature type="binding site" evidence="13 14">
    <location>
        <position position="85"/>
    </location>
    <ligand>
        <name>ATP</name>
        <dbReference type="ChEBI" id="CHEBI:30616"/>
    </ligand>
</feature>